<dbReference type="EMBL" id="HF936373">
    <property type="protein sequence ID" value="CCX16257.1"/>
    <property type="molecule type" value="Genomic_DNA"/>
</dbReference>
<organism evidence="1 2">
    <name type="scientific">Pyronema omphalodes (strain CBS 100304)</name>
    <name type="common">Pyronema confluens</name>
    <dbReference type="NCBI Taxonomy" id="1076935"/>
    <lineage>
        <taxon>Eukaryota</taxon>
        <taxon>Fungi</taxon>
        <taxon>Dikarya</taxon>
        <taxon>Ascomycota</taxon>
        <taxon>Pezizomycotina</taxon>
        <taxon>Pezizomycetes</taxon>
        <taxon>Pezizales</taxon>
        <taxon>Pyronemataceae</taxon>
        <taxon>Pyronema</taxon>
    </lineage>
</organism>
<accession>U4LA48</accession>
<keyword evidence="2" id="KW-1185">Reference proteome</keyword>
<proteinExistence type="predicted"/>
<evidence type="ECO:0000313" key="1">
    <source>
        <dbReference type="EMBL" id="CCX16257.1"/>
    </source>
</evidence>
<evidence type="ECO:0000313" key="2">
    <source>
        <dbReference type="Proteomes" id="UP000018144"/>
    </source>
</evidence>
<sequence>MSETTELFAGLSGSGLSTGSMPLLVSINSAPLIRGSSNMIAVITYFVFRLSHRGPRITASEC</sequence>
<reference evidence="1 2" key="1">
    <citation type="journal article" date="2013" name="PLoS Genet.">
        <title>The genome and development-dependent transcriptomes of Pyronema confluens: a window into fungal evolution.</title>
        <authorList>
            <person name="Traeger S."/>
            <person name="Altegoer F."/>
            <person name="Freitag M."/>
            <person name="Gabaldon T."/>
            <person name="Kempken F."/>
            <person name="Kumar A."/>
            <person name="Marcet-Houben M."/>
            <person name="Poggeler S."/>
            <person name="Stajich J.E."/>
            <person name="Nowrousian M."/>
        </authorList>
    </citation>
    <scope>NUCLEOTIDE SEQUENCE [LARGE SCALE GENOMIC DNA]</scope>
    <source>
        <strain evidence="2">CBS 100304</strain>
        <tissue evidence="1">Vegetative mycelium</tissue>
    </source>
</reference>
<protein>
    <submittedName>
        <fullName evidence="1">Uncharacterized protein</fullName>
    </submittedName>
</protein>
<name>U4LA48_PYROM</name>
<dbReference type="Proteomes" id="UP000018144">
    <property type="component" value="Unassembled WGS sequence"/>
</dbReference>
<gene>
    <name evidence="1" type="ORF">PCON_02853</name>
</gene>
<dbReference type="AlphaFoldDB" id="U4LA48"/>